<protein>
    <recommendedName>
        <fullName evidence="5">Pentatricopeptide repeat-containing protein</fullName>
    </recommendedName>
</protein>
<dbReference type="STRING" id="33114.A0A2G2V1H0"/>
<dbReference type="Proteomes" id="UP000224567">
    <property type="component" value="Unassembled WGS sequence"/>
</dbReference>
<name>A0A2G2V1H0_CAPBA</name>
<dbReference type="PANTHER" id="PTHR47926">
    <property type="entry name" value="PENTATRICOPEPTIDE REPEAT-CONTAINING PROTEIN"/>
    <property type="match status" value="1"/>
</dbReference>
<gene>
    <name evidence="3" type="ORF">CQW23_33605</name>
</gene>
<keyword evidence="1" id="KW-0677">Repeat</keyword>
<dbReference type="PROSITE" id="PS51375">
    <property type="entry name" value="PPR"/>
    <property type="match status" value="1"/>
</dbReference>
<dbReference type="EMBL" id="MLFT02000630">
    <property type="protein sequence ID" value="PHT26787.1"/>
    <property type="molecule type" value="Genomic_DNA"/>
</dbReference>
<dbReference type="Pfam" id="PF01535">
    <property type="entry name" value="PPR"/>
    <property type="match status" value="2"/>
</dbReference>
<evidence type="ECO:0000313" key="3">
    <source>
        <dbReference type="EMBL" id="PHT26787.1"/>
    </source>
</evidence>
<accession>A0A2G2V1H0</accession>
<dbReference type="NCBIfam" id="TIGR00756">
    <property type="entry name" value="PPR"/>
    <property type="match status" value="2"/>
</dbReference>
<reference evidence="3 4" key="1">
    <citation type="journal article" date="2017" name="Genome Biol.">
        <title>New reference genome sequences of hot pepper reveal the massive evolution of plant disease-resistance genes by retroduplication.</title>
        <authorList>
            <person name="Kim S."/>
            <person name="Park J."/>
            <person name="Yeom S.I."/>
            <person name="Kim Y.M."/>
            <person name="Seo E."/>
            <person name="Kim K.T."/>
            <person name="Kim M.S."/>
            <person name="Lee J.M."/>
            <person name="Cheong K."/>
            <person name="Shin H.S."/>
            <person name="Kim S.B."/>
            <person name="Han K."/>
            <person name="Lee J."/>
            <person name="Park M."/>
            <person name="Lee H.A."/>
            <person name="Lee H.Y."/>
            <person name="Lee Y."/>
            <person name="Oh S."/>
            <person name="Lee J.H."/>
            <person name="Choi E."/>
            <person name="Choi E."/>
            <person name="Lee S.E."/>
            <person name="Jeon J."/>
            <person name="Kim H."/>
            <person name="Choi G."/>
            <person name="Song H."/>
            <person name="Lee J."/>
            <person name="Lee S.C."/>
            <person name="Kwon J.K."/>
            <person name="Lee H.Y."/>
            <person name="Koo N."/>
            <person name="Hong Y."/>
            <person name="Kim R.W."/>
            <person name="Kang W.H."/>
            <person name="Huh J.H."/>
            <person name="Kang B.C."/>
            <person name="Yang T.J."/>
            <person name="Lee Y.H."/>
            <person name="Bennetzen J.L."/>
            <person name="Choi D."/>
        </authorList>
    </citation>
    <scope>NUCLEOTIDE SEQUENCE [LARGE SCALE GENOMIC DNA]</scope>
    <source>
        <strain evidence="4">cv. PBC81</strain>
    </source>
</reference>
<evidence type="ECO:0000313" key="4">
    <source>
        <dbReference type="Proteomes" id="UP000224567"/>
    </source>
</evidence>
<evidence type="ECO:0000256" key="2">
    <source>
        <dbReference type="PROSITE-ProRule" id="PRU00708"/>
    </source>
</evidence>
<comment type="caution">
    <text evidence="3">The sequence shown here is derived from an EMBL/GenBank/DDBJ whole genome shotgun (WGS) entry which is preliminary data.</text>
</comment>
<dbReference type="InterPro" id="IPR011990">
    <property type="entry name" value="TPR-like_helical_dom_sf"/>
</dbReference>
<dbReference type="Gene3D" id="1.25.40.10">
    <property type="entry name" value="Tetratricopeptide repeat domain"/>
    <property type="match status" value="1"/>
</dbReference>
<evidence type="ECO:0000256" key="1">
    <source>
        <dbReference type="ARBA" id="ARBA00022737"/>
    </source>
</evidence>
<sequence>MCISWVQAVKTTFIMDSNRGNNLLQKCEYREGCGYLDCMVTGYSRRKDLENARKYFDQMPERSVASWNANMQCCPGNDQNGCAEEVTRLRTRHACHAECGNLAMARKIFDELGTYKNLVTWNAMISAYARVGVLASARGLFDKMEEMQGPIVRIWLWLLHFLLLSHTRS</sequence>
<dbReference type="OrthoDB" id="1710185at2759"/>
<dbReference type="AlphaFoldDB" id="A0A2G2V1H0"/>
<dbReference type="InterPro" id="IPR002885">
    <property type="entry name" value="PPR_rpt"/>
</dbReference>
<organism evidence="3 4">
    <name type="scientific">Capsicum baccatum</name>
    <name type="common">Peruvian pepper</name>
    <dbReference type="NCBI Taxonomy" id="33114"/>
    <lineage>
        <taxon>Eukaryota</taxon>
        <taxon>Viridiplantae</taxon>
        <taxon>Streptophyta</taxon>
        <taxon>Embryophyta</taxon>
        <taxon>Tracheophyta</taxon>
        <taxon>Spermatophyta</taxon>
        <taxon>Magnoliopsida</taxon>
        <taxon>eudicotyledons</taxon>
        <taxon>Gunneridae</taxon>
        <taxon>Pentapetalae</taxon>
        <taxon>asterids</taxon>
        <taxon>lamiids</taxon>
        <taxon>Solanales</taxon>
        <taxon>Solanaceae</taxon>
        <taxon>Solanoideae</taxon>
        <taxon>Capsiceae</taxon>
        <taxon>Capsicum</taxon>
    </lineage>
</organism>
<dbReference type="GO" id="GO:0003723">
    <property type="term" value="F:RNA binding"/>
    <property type="evidence" value="ECO:0007669"/>
    <property type="project" value="InterPro"/>
</dbReference>
<dbReference type="GO" id="GO:0009451">
    <property type="term" value="P:RNA modification"/>
    <property type="evidence" value="ECO:0007669"/>
    <property type="project" value="InterPro"/>
</dbReference>
<keyword evidence="4" id="KW-1185">Reference proteome</keyword>
<feature type="repeat" description="PPR" evidence="2">
    <location>
        <begin position="117"/>
        <end position="147"/>
    </location>
</feature>
<dbReference type="InterPro" id="IPR046960">
    <property type="entry name" value="PPR_At4g14850-like_plant"/>
</dbReference>
<proteinExistence type="predicted"/>
<evidence type="ECO:0008006" key="5">
    <source>
        <dbReference type="Google" id="ProtNLM"/>
    </source>
</evidence>
<reference evidence="4" key="2">
    <citation type="journal article" date="2017" name="J. Anim. Genet.">
        <title>Multiple reference genome sequences of hot pepper reveal the massive evolution of plant disease resistance genes by retroduplication.</title>
        <authorList>
            <person name="Kim S."/>
            <person name="Park J."/>
            <person name="Yeom S.-I."/>
            <person name="Kim Y.-M."/>
            <person name="Seo E."/>
            <person name="Kim K.-T."/>
            <person name="Kim M.-S."/>
            <person name="Lee J.M."/>
            <person name="Cheong K."/>
            <person name="Shin H.-S."/>
            <person name="Kim S.-B."/>
            <person name="Han K."/>
            <person name="Lee J."/>
            <person name="Park M."/>
            <person name="Lee H.-A."/>
            <person name="Lee H.-Y."/>
            <person name="Lee Y."/>
            <person name="Oh S."/>
            <person name="Lee J.H."/>
            <person name="Choi E."/>
            <person name="Choi E."/>
            <person name="Lee S.E."/>
            <person name="Jeon J."/>
            <person name="Kim H."/>
            <person name="Choi G."/>
            <person name="Song H."/>
            <person name="Lee J."/>
            <person name="Lee S.-C."/>
            <person name="Kwon J.-K."/>
            <person name="Lee H.-Y."/>
            <person name="Koo N."/>
            <person name="Hong Y."/>
            <person name="Kim R.W."/>
            <person name="Kang W.-H."/>
            <person name="Huh J.H."/>
            <person name="Kang B.-C."/>
            <person name="Yang T.-J."/>
            <person name="Lee Y.-H."/>
            <person name="Bennetzen J.L."/>
            <person name="Choi D."/>
        </authorList>
    </citation>
    <scope>NUCLEOTIDE SEQUENCE [LARGE SCALE GENOMIC DNA]</scope>
    <source>
        <strain evidence="4">cv. PBC81</strain>
    </source>
</reference>